<feature type="chain" id="PRO_5041407913" description="Lipoprotein" evidence="1">
    <location>
        <begin position="20"/>
        <end position="179"/>
    </location>
</feature>
<evidence type="ECO:0000313" key="3">
    <source>
        <dbReference type="Proteomes" id="UP001156666"/>
    </source>
</evidence>
<dbReference type="AlphaFoldDB" id="A0AA37SLW3"/>
<feature type="signal peptide" evidence="1">
    <location>
        <begin position="1"/>
        <end position="19"/>
    </location>
</feature>
<dbReference type="PROSITE" id="PS51257">
    <property type="entry name" value="PROKAR_LIPOPROTEIN"/>
    <property type="match status" value="1"/>
</dbReference>
<evidence type="ECO:0008006" key="4">
    <source>
        <dbReference type="Google" id="ProtNLM"/>
    </source>
</evidence>
<keyword evidence="1" id="KW-0732">Signal</keyword>
<protein>
    <recommendedName>
        <fullName evidence="4">Lipoprotein</fullName>
    </recommendedName>
</protein>
<organism evidence="2 3">
    <name type="scientific">Portibacter lacus</name>
    <dbReference type="NCBI Taxonomy" id="1099794"/>
    <lineage>
        <taxon>Bacteria</taxon>
        <taxon>Pseudomonadati</taxon>
        <taxon>Bacteroidota</taxon>
        <taxon>Saprospiria</taxon>
        <taxon>Saprospirales</taxon>
        <taxon>Haliscomenobacteraceae</taxon>
        <taxon>Portibacter</taxon>
    </lineage>
</organism>
<evidence type="ECO:0000256" key="1">
    <source>
        <dbReference type="SAM" id="SignalP"/>
    </source>
</evidence>
<comment type="caution">
    <text evidence="2">The sequence shown here is derived from an EMBL/GenBank/DDBJ whole genome shotgun (WGS) entry which is preliminary data.</text>
</comment>
<keyword evidence="3" id="KW-1185">Reference proteome</keyword>
<sequence>MRILTWLCISIFFTASCNSQTTAPSTSAVETSKKENPLSVKIESFYKLFDVLPDKEMTCDDLMSKTSLGKDAVIEYISTDVRDWTEDEWSEISFNAVMAEKKDNYYLIVVEKEGPRNSQIYFNTYDQYGMRNSSILVCEDGPNGDIKSRIGKDRSIFRMGDDGVATYKLNARGVYVKGQ</sequence>
<reference evidence="2" key="1">
    <citation type="journal article" date="2014" name="Int. J. Syst. Evol. Microbiol.">
        <title>Complete genome sequence of Corynebacterium casei LMG S-19264T (=DSM 44701T), isolated from a smear-ripened cheese.</title>
        <authorList>
            <consortium name="US DOE Joint Genome Institute (JGI-PGF)"/>
            <person name="Walter F."/>
            <person name="Albersmeier A."/>
            <person name="Kalinowski J."/>
            <person name="Ruckert C."/>
        </authorList>
    </citation>
    <scope>NUCLEOTIDE SEQUENCE</scope>
    <source>
        <strain evidence="2">NBRC 108769</strain>
    </source>
</reference>
<gene>
    <name evidence="2" type="ORF">GCM10007940_04320</name>
</gene>
<dbReference type="RefSeq" id="WP_235294605.1">
    <property type="nucleotide sequence ID" value="NZ_BSOH01000001.1"/>
</dbReference>
<evidence type="ECO:0000313" key="2">
    <source>
        <dbReference type="EMBL" id="GLR15817.1"/>
    </source>
</evidence>
<accession>A0AA37SLW3</accession>
<dbReference type="Proteomes" id="UP001156666">
    <property type="component" value="Unassembled WGS sequence"/>
</dbReference>
<name>A0AA37SLW3_9BACT</name>
<proteinExistence type="predicted"/>
<reference evidence="2" key="2">
    <citation type="submission" date="2023-01" db="EMBL/GenBank/DDBJ databases">
        <title>Draft genome sequence of Portibacter lacus strain NBRC 108769.</title>
        <authorList>
            <person name="Sun Q."/>
            <person name="Mori K."/>
        </authorList>
    </citation>
    <scope>NUCLEOTIDE SEQUENCE</scope>
    <source>
        <strain evidence="2">NBRC 108769</strain>
    </source>
</reference>
<dbReference type="EMBL" id="BSOH01000001">
    <property type="protein sequence ID" value="GLR15817.1"/>
    <property type="molecule type" value="Genomic_DNA"/>
</dbReference>